<dbReference type="GO" id="GO:0005737">
    <property type="term" value="C:cytoplasm"/>
    <property type="evidence" value="ECO:0007669"/>
    <property type="project" value="TreeGrafter"/>
</dbReference>
<dbReference type="Gene3D" id="3.30.9.10">
    <property type="entry name" value="D-Amino Acid Oxidase, subunit A, domain 2"/>
    <property type="match status" value="1"/>
</dbReference>
<gene>
    <name evidence="3" type="ORF">D9758_004538</name>
</gene>
<reference evidence="3 4" key="1">
    <citation type="journal article" date="2020" name="ISME J.">
        <title>Uncovering the hidden diversity of litter-decomposition mechanisms in mushroom-forming fungi.</title>
        <authorList>
            <person name="Floudas D."/>
            <person name="Bentzer J."/>
            <person name="Ahren D."/>
            <person name="Johansson T."/>
            <person name="Persson P."/>
            <person name="Tunlid A."/>
        </authorList>
    </citation>
    <scope>NUCLEOTIDE SEQUENCE [LARGE SCALE GENOMIC DNA]</scope>
    <source>
        <strain evidence="3 4">CBS 291.85</strain>
    </source>
</reference>
<dbReference type="PANTHER" id="PTHR13847">
    <property type="entry name" value="SARCOSINE DEHYDROGENASE-RELATED"/>
    <property type="match status" value="1"/>
</dbReference>
<evidence type="ECO:0000256" key="1">
    <source>
        <dbReference type="SAM" id="MobiDB-lite"/>
    </source>
</evidence>
<dbReference type="EMBL" id="JAACJM010000002">
    <property type="protein sequence ID" value="KAF5374253.1"/>
    <property type="molecule type" value="Genomic_DNA"/>
</dbReference>
<feature type="domain" description="FAD dependent oxidoreductase" evidence="2">
    <location>
        <begin position="56"/>
        <end position="442"/>
    </location>
</feature>
<dbReference type="SUPFAM" id="SSF51905">
    <property type="entry name" value="FAD/NAD(P)-binding domain"/>
    <property type="match status" value="1"/>
</dbReference>
<evidence type="ECO:0000259" key="2">
    <source>
        <dbReference type="Pfam" id="PF01266"/>
    </source>
</evidence>
<name>A0A8H5H005_9AGAR</name>
<sequence>MGNSSSLNTTVTSRDHVPPPFPKAKGQSLSYWLQGVRANPLLDHMTTEDVPKEAEVVIIGSGMTGALTAFTLLSSSNPPSSIVMFEARELCSGATGRNAGHCKPDQWRGYSKYKSMVGKEQALKILANEQETFEKLVSYVKEEGIDCDLWVGQTLDVAMTEEIATRCAENYTQLEADGGNVSKVEWIKDRDEARKRSRVPNAVSVFSWEAGSFYPWKVVAHMIKKCLAYGNDKFNLQTWTTVKSVTKSTPDSAKEGNEEKWIVETDRGSTIAKTVVFASNAYTAALLPEFTGVVVPHPHMCTKLIPPPAFSGSKALQNTYGVLVPNNALFSINPRSSTDGIVLFGGSNPGQGELIKWVKEHPEDRVNDGLSGFKPVSDAVREWVGKEWKESGLDLNAGPGQGVDYQWSGIIGFTSDGLPLIGPIPNKSGLWMCAGHNGHGMARIFTAAPGLVHLMQGGTWEETNLPECFELTEERLERMRGMEVVED</sequence>
<evidence type="ECO:0000313" key="3">
    <source>
        <dbReference type="EMBL" id="KAF5374253.1"/>
    </source>
</evidence>
<protein>
    <recommendedName>
        <fullName evidence="2">FAD dependent oxidoreductase domain-containing protein</fullName>
    </recommendedName>
</protein>
<dbReference type="AlphaFoldDB" id="A0A8H5H005"/>
<dbReference type="OrthoDB" id="429143at2759"/>
<evidence type="ECO:0000313" key="4">
    <source>
        <dbReference type="Proteomes" id="UP000559256"/>
    </source>
</evidence>
<feature type="compositionally biased region" description="Polar residues" evidence="1">
    <location>
        <begin position="1"/>
        <end position="12"/>
    </location>
</feature>
<keyword evidence="4" id="KW-1185">Reference proteome</keyword>
<feature type="region of interest" description="Disordered" evidence="1">
    <location>
        <begin position="1"/>
        <end position="25"/>
    </location>
</feature>
<dbReference type="Pfam" id="PF01266">
    <property type="entry name" value="DAO"/>
    <property type="match status" value="1"/>
</dbReference>
<organism evidence="3 4">
    <name type="scientific">Tetrapyrgos nigripes</name>
    <dbReference type="NCBI Taxonomy" id="182062"/>
    <lineage>
        <taxon>Eukaryota</taxon>
        <taxon>Fungi</taxon>
        <taxon>Dikarya</taxon>
        <taxon>Basidiomycota</taxon>
        <taxon>Agaricomycotina</taxon>
        <taxon>Agaricomycetes</taxon>
        <taxon>Agaricomycetidae</taxon>
        <taxon>Agaricales</taxon>
        <taxon>Marasmiineae</taxon>
        <taxon>Marasmiaceae</taxon>
        <taxon>Tetrapyrgos</taxon>
    </lineage>
</organism>
<dbReference type="Gene3D" id="3.50.50.60">
    <property type="entry name" value="FAD/NAD(P)-binding domain"/>
    <property type="match status" value="1"/>
</dbReference>
<dbReference type="InterPro" id="IPR036188">
    <property type="entry name" value="FAD/NAD-bd_sf"/>
</dbReference>
<comment type="caution">
    <text evidence="3">The sequence shown here is derived from an EMBL/GenBank/DDBJ whole genome shotgun (WGS) entry which is preliminary data.</text>
</comment>
<dbReference type="PANTHER" id="PTHR13847:SF260">
    <property type="entry name" value="FAD DEPENDENT OXIDOREDUCTASE DOMAIN-CONTAINING PROTEIN"/>
    <property type="match status" value="1"/>
</dbReference>
<dbReference type="Proteomes" id="UP000559256">
    <property type="component" value="Unassembled WGS sequence"/>
</dbReference>
<proteinExistence type="predicted"/>
<accession>A0A8H5H005</accession>
<dbReference type="InterPro" id="IPR006076">
    <property type="entry name" value="FAD-dep_OxRdtase"/>
</dbReference>